<reference evidence="2" key="1">
    <citation type="submission" date="2021-01" db="EMBL/GenBank/DDBJ databases">
        <authorList>
            <person name="Corre E."/>
            <person name="Pelletier E."/>
            <person name="Niang G."/>
            <person name="Scheremetjew M."/>
            <person name="Finn R."/>
            <person name="Kale V."/>
            <person name="Holt S."/>
            <person name="Cochrane G."/>
            <person name="Meng A."/>
            <person name="Brown T."/>
            <person name="Cohen L."/>
        </authorList>
    </citation>
    <scope>NUCLEOTIDE SEQUENCE</scope>
    <source>
        <strain evidence="2">CCMP 769</strain>
    </source>
</reference>
<gene>
    <name evidence="2" type="ORF">RMAR00112_LOCUS24342</name>
    <name evidence="3" type="ORF">RMAR00112_LOCUS24343</name>
</gene>
<dbReference type="EMBL" id="HBHW01031693">
    <property type="protein sequence ID" value="CAE0056296.1"/>
    <property type="molecule type" value="Transcribed_RNA"/>
</dbReference>
<dbReference type="EMBL" id="HBHW01031694">
    <property type="protein sequence ID" value="CAE0056297.1"/>
    <property type="molecule type" value="Transcribed_RNA"/>
</dbReference>
<proteinExistence type="predicted"/>
<accession>A0A7S2ZZ39</accession>
<evidence type="ECO:0000256" key="1">
    <source>
        <dbReference type="SAM" id="MobiDB-lite"/>
    </source>
</evidence>
<sequence>MRNMSKLTNGFVACFDCFRTAEPRAKYAQSLPVIAVAFNQSHRGLVKKTRESVCVAIRTAVPKFLNSAMRSSIIRKVATSSAHKPEAQGSRHTATTQPERSRSETSF</sequence>
<evidence type="ECO:0000313" key="2">
    <source>
        <dbReference type="EMBL" id="CAE0056296.1"/>
    </source>
</evidence>
<organism evidence="2">
    <name type="scientific">Rhodosorus marinus</name>
    <dbReference type="NCBI Taxonomy" id="101924"/>
    <lineage>
        <taxon>Eukaryota</taxon>
        <taxon>Rhodophyta</taxon>
        <taxon>Stylonematophyceae</taxon>
        <taxon>Stylonematales</taxon>
        <taxon>Stylonemataceae</taxon>
        <taxon>Rhodosorus</taxon>
    </lineage>
</organism>
<feature type="region of interest" description="Disordered" evidence="1">
    <location>
        <begin position="77"/>
        <end position="107"/>
    </location>
</feature>
<evidence type="ECO:0000313" key="3">
    <source>
        <dbReference type="EMBL" id="CAE0056297.1"/>
    </source>
</evidence>
<dbReference type="AlphaFoldDB" id="A0A7S2ZZ39"/>
<name>A0A7S2ZZ39_9RHOD</name>
<protein>
    <submittedName>
        <fullName evidence="2">Uncharacterized protein</fullName>
    </submittedName>
</protein>